<accession>A0A367V3T4</accession>
<proteinExistence type="predicted"/>
<evidence type="ECO:0000259" key="1">
    <source>
        <dbReference type="Pfam" id="PF02698"/>
    </source>
</evidence>
<dbReference type="EMBL" id="JPWB01000012">
    <property type="protein sequence ID" value="RCK19201.1"/>
    <property type="molecule type" value="Genomic_DNA"/>
</dbReference>
<dbReference type="InterPro" id="IPR003848">
    <property type="entry name" value="DUF218"/>
</dbReference>
<feature type="domain" description="DUF218" evidence="1">
    <location>
        <begin position="10"/>
        <end position="156"/>
    </location>
</feature>
<dbReference type="Pfam" id="PF02698">
    <property type="entry name" value="DUF218"/>
    <property type="match status" value="1"/>
</dbReference>
<dbReference type="InterPro" id="IPR014729">
    <property type="entry name" value="Rossmann-like_a/b/a_fold"/>
</dbReference>
<reference evidence="2 3" key="1">
    <citation type="submission" date="2014-07" db="EMBL/GenBank/DDBJ databases">
        <title>Draft genome sequence of Thalassospira profundimaris R8-17.</title>
        <authorList>
            <person name="Lai Q."/>
            <person name="Shao Z."/>
        </authorList>
    </citation>
    <scope>NUCLEOTIDE SEQUENCE [LARGE SCALE GENOMIC DNA]</scope>
    <source>
        <strain evidence="2 3">R8-17</strain>
    </source>
</reference>
<sequence length="197" mass="22104">MKGDSRNSTAVVVLAHLMGRNGELGEETGKRVEAAVSLFHELAASHIITTGWDYREDSDLIIAEVIRDYLVSKYCLDANSILSDVNSRDTVGDAYFVKRNIVGKMGFNRLVVVTSEYHVSRTREIFERFYLPKVDVDVFGVDVPNNYDSSVAAHELASLQAFRETFDGVDFSSDQDIYTALSTKHPFYNGEVHPRIT</sequence>
<gene>
    <name evidence="2" type="ORF">TH6_19930</name>
</gene>
<dbReference type="Proteomes" id="UP000253061">
    <property type="component" value="Unassembled WGS sequence"/>
</dbReference>
<evidence type="ECO:0000313" key="2">
    <source>
        <dbReference type="EMBL" id="RCK19201.1"/>
    </source>
</evidence>
<dbReference type="GO" id="GO:0005886">
    <property type="term" value="C:plasma membrane"/>
    <property type="evidence" value="ECO:0007669"/>
    <property type="project" value="TreeGrafter"/>
</dbReference>
<name>A0A367V3T4_9PROT</name>
<dbReference type="Gene3D" id="3.40.50.620">
    <property type="entry name" value="HUPs"/>
    <property type="match status" value="1"/>
</dbReference>
<dbReference type="AlphaFoldDB" id="A0A367V3T4"/>
<dbReference type="PANTHER" id="PTHR30336:SF20">
    <property type="entry name" value="DUF218 DOMAIN-CONTAINING PROTEIN"/>
    <property type="match status" value="1"/>
</dbReference>
<evidence type="ECO:0000313" key="3">
    <source>
        <dbReference type="Proteomes" id="UP000253061"/>
    </source>
</evidence>
<dbReference type="InterPro" id="IPR051599">
    <property type="entry name" value="Cell_Envelope_Assoc"/>
</dbReference>
<comment type="caution">
    <text evidence="2">The sequence shown here is derived from an EMBL/GenBank/DDBJ whole genome shotgun (WGS) entry which is preliminary data.</text>
</comment>
<dbReference type="PANTHER" id="PTHR30336">
    <property type="entry name" value="INNER MEMBRANE PROTEIN, PROBABLE PERMEASE"/>
    <property type="match status" value="1"/>
</dbReference>
<dbReference type="CDD" id="cd06259">
    <property type="entry name" value="YdcF-like"/>
    <property type="match status" value="1"/>
</dbReference>
<organism evidence="2 3">
    <name type="scientific">Thalassospira profundimaris</name>
    <dbReference type="NCBI Taxonomy" id="502049"/>
    <lineage>
        <taxon>Bacteria</taxon>
        <taxon>Pseudomonadati</taxon>
        <taxon>Pseudomonadota</taxon>
        <taxon>Alphaproteobacteria</taxon>
        <taxon>Rhodospirillales</taxon>
        <taxon>Thalassospiraceae</taxon>
        <taxon>Thalassospira</taxon>
    </lineage>
</organism>
<protein>
    <recommendedName>
        <fullName evidence="1">DUF218 domain-containing protein</fullName>
    </recommendedName>
</protein>